<evidence type="ECO:0000313" key="2">
    <source>
        <dbReference type="Proteomes" id="UP000256779"/>
    </source>
</evidence>
<keyword evidence="2" id="KW-1185">Reference proteome</keyword>
<organism evidence="1 2">
    <name type="scientific">Marinoscillum furvescens DSM 4134</name>
    <dbReference type="NCBI Taxonomy" id="1122208"/>
    <lineage>
        <taxon>Bacteria</taxon>
        <taxon>Pseudomonadati</taxon>
        <taxon>Bacteroidota</taxon>
        <taxon>Cytophagia</taxon>
        <taxon>Cytophagales</taxon>
        <taxon>Reichenbachiellaceae</taxon>
        <taxon>Marinoscillum</taxon>
    </lineage>
</organism>
<dbReference type="EMBL" id="QREG01000027">
    <property type="protein sequence ID" value="RED92992.1"/>
    <property type="molecule type" value="Genomic_DNA"/>
</dbReference>
<name>A0A3D9KYQ9_MARFU</name>
<dbReference type="Proteomes" id="UP000256779">
    <property type="component" value="Unassembled WGS sequence"/>
</dbReference>
<dbReference type="AlphaFoldDB" id="A0A3D9KYQ9"/>
<sequence length="68" mass="7859">MALSLEDGCLEMCVSKRLMQVLIYRTLFSTFVLNNVAWKGYLLNVRYGNFGRSMPKRNNTSKHGMILQ</sequence>
<gene>
    <name evidence="1" type="ORF">C7460_12716</name>
</gene>
<accession>A0A3D9KYQ9</accession>
<protein>
    <submittedName>
        <fullName evidence="1">Uncharacterized protein</fullName>
    </submittedName>
</protein>
<evidence type="ECO:0000313" key="1">
    <source>
        <dbReference type="EMBL" id="RED92992.1"/>
    </source>
</evidence>
<comment type="caution">
    <text evidence="1">The sequence shown here is derived from an EMBL/GenBank/DDBJ whole genome shotgun (WGS) entry which is preliminary data.</text>
</comment>
<reference evidence="1 2" key="1">
    <citation type="submission" date="2018-07" db="EMBL/GenBank/DDBJ databases">
        <title>Genomic Encyclopedia of Type Strains, Phase IV (KMG-IV): sequencing the most valuable type-strain genomes for metagenomic binning, comparative biology and taxonomic classification.</title>
        <authorList>
            <person name="Goeker M."/>
        </authorList>
    </citation>
    <scope>NUCLEOTIDE SEQUENCE [LARGE SCALE GENOMIC DNA]</scope>
    <source>
        <strain evidence="1 2">DSM 4134</strain>
    </source>
</reference>
<proteinExistence type="predicted"/>